<dbReference type="InterPro" id="IPR036249">
    <property type="entry name" value="Thioredoxin-like_sf"/>
</dbReference>
<organism evidence="1 2">
    <name type="scientific">Marivirga atlantica</name>
    <dbReference type="NCBI Taxonomy" id="1548457"/>
    <lineage>
        <taxon>Bacteria</taxon>
        <taxon>Pseudomonadati</taxon>
        <taxon>Bacteroidota</taxon>
        <taxon>Cytophagia</taxon>
        <taxon>Cytophagales</taxon>
        <taxon>Marivirgaceae</taxon>
        <taxon>Marivirga</taxon>
    </lineage>
</organism>
<keyword evidence="2" id="KW-1185">Reference proteome</keyword>
<dbReference type="SUPFAM" id="SSF52833">
    <property type="entry name" value="Thioredoxin-like"/>
    <property type="match status" value="1"/>
</dbReference>
<dbReference type="Gene3D" id="3.40.30.10">
    <property type="entry name" value="Glutaredoxin"/>
    <property type="match status" value="1"/>
</dbReference>
<sequence length="165" mass="19342">MSLQLLKKNILYIGLLLLLAAHFRDAYAQQRSTPNWLTFEQLDDSLKNKPKKVFVNFVADWCTYCHEMDKVTFTDSLLIKILSEDFYPVKMNVESKDTIRFGGQQFVNKRINKRNPVHQIPLLMASRENKPFSLPAMIIFNESFEATARYFQFLSAEQLIEILKE</sequence>
<dbReference type="Proteomes" id="UP000642920">
    <property type="component" value="Unassembled WGS sequence"/>
</dbReference>
<dbReference type="GO" id="GO:0015035">
    <property type="term" value="F:protein-disulfide reductase activity"/>
    <property type="evidence" value="ECO:0007669"/>
    <property type="project" value="TreeGrafter"/>
</dbReference>
<protein>
    <submittedName>
        <fullName evidence="1">Thioredoxin family protein</fullName>
    </submittedName>
</protein>
<dbReference type="Pfam" id="PF13899">
    <property type="entry name" value="Thioredoxin_7"/>
    <property type="match status" value="1"/>
</dbReference>
<evidence type="ECO:0000313" key="1">
    <source>
        <dbReference type="EMBL" id="MBL0764527.1"/>
    </source>
</evidence>
<accession>A0A937A6E3</accession>
<dbReference type="AlphaFoldDB" id="A0A937A6E3"/>
<name>A0A937A6E3_9BACT</name>
<comment type="caution">
    <text evidence="1">The sequence shown here is derived from an EMBL/GenBank/DDBJ whole genome shotgun (WGS) entry which is preliminary data.</text>
</comment>
<dbReference type="GO" id="GO:0045454">
    <property type="term" value="P:cell redox homeostasis"/>
    <property type="evidence" value="ECO:0007669"/>
    <property type="project" value="TreeGrafter"/>
</dbReference>
<gene>
    <name evidence="1" type="ORF">JKP34_04630</name>
</gene>
<evidence type="ECO:0000313" key="2">
    <source>
        <dbReference type="Proteomes" id="UP000642920"/>
    </source>
</evidence>
<proteinExistence type="predicted"/>
<dbReference type="PANTHER" id="PTHR32234:SF0">
    <property type="entry name" value="THIOL:DISULFIDE INTERCHANGE PROTEIN DSBD"/>
    <property type="match status" value="1"/>
</dbReference>
<dbReference type="PANTHER" id="PTHR32234">
    <property type="entry name" value="THIOL:DISULFIDE INTERCHANGE PROTEIN DSBD"/>
    <property type="match status" value="1"/>
</dbReference>
<reference evidence="1" key="1">
    <citation type="submission" date="2021-01" db="EMBL/GenBank/DDBJ databases">
        <title>Marivirga sp. nov., isolated from intertidal surface sediments.</title>
        <authorList>
            <person name="Zhang M."/>
        </authorList>
    </citation>
    <scope>NUCLEOTIDE SEQUENCE</scope>
    <source>
        <strain evidence="1">SM1354</strain>
    </source>
</reference>
<dbReference type="RefSeq" id="WP_201918181.1">
    <property type="nucleotide sequence ID" value="NZ_JAERQG010000001.1"/>
</dbReference>
<dbReference type="EMBL" id="JAERQG010000001">
    <property type="protein sequence ID" value="MBL0764527.1"/>
    <property type="molecule type" value="Genomic_DNA"/>
</dbReference>